<dbReference type="SUPFAM" id="SSF53822">
    <property type="entry name" value="Periplasmic binding protein-like I"/>
    <property type="match status" value="1"/>
</dbReference>
<feature type="signal peptide" evidence="4">
    <location>
        <begin position="1"/>
        <end position="26"/>
    </location>
</feature>
<dbReference type="Proteomes" id="UP000791080">
    <property type="component" value="Unassembled WGS sequence"/>
</dbReference>
<dbReference type="CDD" id="cd06342">
    <property type="entry name" value="PBP1_ABC_LIVBP-like"/>
    <property type="match status" value="1"/>
</dbReference>
<comment type="caution">
    <text evidence="6">The sequence shown here is derived from an EMBL/GenBank/DDBJ whole genome shotgun (WGS) entry which is preliminary data.</text>
</comment>
<dbReference type="Gene3D" id="3.40.50.2300">
    <property type="match status" value="2"/>
</dbReference>
<dbReference type="PANTHER" id="PTHR47151">
    <property type="entry name" value="LEU/ILE/VAL-BINDING ABC TRANSPORTER SUBUNIT"/>
    <property type="match status" value="1"/>
</dbReference>
<evidence type="ECO:0000259" key="5">
    <source>
        <dbReference type="Pfam" id="PF13458"/>
    </source>
</evidence>
<dbReference type="RefSeq" id="WP_026418121.1">
    <property type="nucleotide sequence ID" value="NZ_AUBJ02000001.1"/>
</dbReference>
<dbReference type="InterPro" id="IPR028082">
    <property type="entry name" value="Peripla_BP_I"/>
</dbReference>
<organism evidence="6 7">
    <name type="scientific">Actinoalloteichus caeruleus DSM 43889</name>
    <dbReference type="NCBI Taxonomy" id="1120930"/>
    <lineage>
        <taxon>Bacteria</taxon>
        <taxon>Bacillati</taxon>
        <taxon>Actinomycetota</taxon>
        <taxon>Actinomycetes</taxon>
        <taxon>Pseudonocardiales</taxon>
        <taxon>Pseudonocardiaceae</taxon>
        <taxon>Actinoalloteichus</taxon>
        <taxon>Actinoalloteichus cyanogriseus</taxon>
    </lineage>
</organism>
<evidence type="ECO:0000256" key="3">
    <source>
        <dbReference type="SAM" id="MobiDB-lite"/>
    </source>
</evidence>
<proteinExistence type="inferred from homology"/>
<keyword evidence="7" id="KW-1185">Reference proteome</keyword>
<dbReference type="PROSITE" id="PS51257">
    <property type="entry name" value="PROKAR_LIPOPROTEIN"/>
    <property type="match status" value="1"/>
</dbReference>
<reference evidence="6 7" key="1">
    <citation type="submission" date="2013-07" db="EMBL/GenBank/DDBJ databases">
        <authorList>
            <consortium name="DOE Joint Genome Institute"/>
            <person name="Reeve W."/>
            <person name="Huntemann M."/>
            <person name="Han J."/>
            <person name="Chen A."/>
            <person name="Kyrpides N."/>
            <person name="Mavromatis K."/>
            <person name="Markowitz V."/>
            <person name="Palaniappan K."/>
            <person name="Ivanova N."/>
            <person name="Schaumberg A."/>
            <person name="Pati A."/>
            <person name="Liolios K."/>
            <person name="Nordberg H.P."/>
            <person name="Cantor M.N."/>
            <person name="Hua S.X."/>
            <person name="Woyke T."/>
        </authorList>
    </citation>
    <scope>NUCLEOTIDE SEQUENCE [LARGE SCALE GENOMIC DNA]</scope>
    <source>
        <strain evidence="6 7">DSM 43889</strain>
    </source>
</reference>
<evidence type="ECO:0000256" key="1">
    <source>
        <dbReference type="ARBA" id="ARBA00010062"/>
    </source>
</evidence>
<evidence type="ECO:0000256" key="4">
    <source>
        <dbReference type="SAM" id="SignalP"/>
    </source>
</evidence>
<name>A0ABT1JCW4_ACTCY</name>
<feature type="chain" id="PRO_5046939614" evidence="4">
    <location>
        <begin position="27"/>
        <end position="405"/>
    </location>
</feature>
<feature type="domain" description="Leucine-binding protein" evidence="5">
    <location>
        <begin position="67"/>
        <end position="396"/>
    </location>
</feature>
<dbReference type="PANTHER" id="PTHR47151:SF2">
    <property type="entry name" value="AMINO ACID BINDING PROTEIN"/>
    <property type="match status" value="1"/>
</dbReference>
<dbReference type="InterPro" id="IPR028081">
    <property type="entry name" value="Leu-bd"/>
</dbReference>
<evidence type="ECO:0000313" key="7">
    <source>
        <dbReference type="Proteomes" id="UP000791080"/>
    </source>
</evidence>
<protein>
    <submittedName>
        <fullName evidence="6">Branched-chain amino acid transport system substrate-binding protein</fullName>
    </submittedName>
</protein>
<reference evidence="6 7" key="2">
    <citation type="submission" date="2022-06" db="EMBL/GenBank/DDBJ databases">
        <title>Genomic Encyclopedia of Type Strains, Phase I: the one thousand microbial genomes (KMG-I) project.</title>
        <authorList>
            <person name="Kyrpides N."/>
        </authorList>
    </citation>
    <scope>NUCLEOTIDE SEQUENCE [LARGE SCALE GENOMIC DNA]</scope>
    <source>
        <strain evidence="6 7">DSM 43889</strain>
    </source>
</reference>
<feature type="region of interest" description="Disordered" evidence="3">
    <location>
        <begin position="27"/>
        <end position="48"/>
    </location>
</feature>
<gene>
    <name evidence="6" type="ORF">G443_000606</name>
</gene>
<comment type="similarity">
    <text evidence="1">Belongs to the leucine-binding protein family.</text>
</comment>
<accession>A0ABT1JCW4</accession>
<dbReference type="EMBL" id="AUBJ02000001">
    <property type="protein sequence ID" value="MCP2330336.1"/>
    <property type="molecule type" value="Genomic_DNA"/>
</dbReference>
<sequence>MSKNGRLRILAVAATASLTLAGCAQGGNEEPAEGGAATNDSAAAAPDAPTDAVLPAGDGTGECEDGVSIAYIGTIAGQNAALGVAILNGVRLAVEEHNEANAGCQVTLKEFDTEGSPDRASGVVTQAINDDSILGVVGLPFSGESDAAGQSFHEAGLVTISPSATDPALSQNGWDTFFRGLGNDAQQGPAAATFIGEDLGAESVCVVNDDSSYGIGLAREVREALGDAVVCTEEVKTNQREFSAVVGTIEASGPDAVFYAGYYTEAAPFAQQLFARGLQTTLVAPDGVRDDQFVQNAVGAAEGVYLTCPCVPADGFGDFFDAFTELAGTEPSTYSAEGYDATTVLLRALDEGLSTREEVLEYVRDYDAPGLTKHFKWDEDGELTDTPVWVYQVEDGEIVRDREIG</sequence>
<keyword evidence="2 4" id="KW-0732">Signal</keyword>
<evidence type="ECO:0000256" key="2">
    <source>
        <dbReference type="ARBA" id="ARBA00022729"/>
    </source>
</evidence>
<dbReference type="Pfam" id="PF13458">
    <property type="entry name" value="Peripla_BP_6"/>
    <property type="match status" value="1"/>
</dbReference>
<evidence type="ECO:0000313" key="6">
    <source>
        <dbReference type="EMBL" id="MCP2330336.1"/>
    </source>
</evidence>